<dbReference type="InterPro" id="IPR013783">
    <property type="entry name" value="Ig-like_fold"/>
</dbReference>
<dbReference type="EMBL" id="MRZV01000344">
    <property type="protein sequence ID" value="PIK52074.1"/>
    <property type="molecule type" value="Genomic_DNA"/>
</dbReference>
<dbReference type="OrthoDB" id="10482367at2759"/>
<dbReference type="Pfam" id="PF07686">
    <property type="entry name" value="V-set"/>
    <property type="match status" value="1"/>
</dbReference>
<dbReference type="SMART" id="SM00409">
    <property type="entry name" value="IG"/>
    <property type="match status" value="3"/>
</dbReference>
<dbReference type="InterPro" id="IPR036179">
    <property type="entry name" value="Ig-like_dom_sf"/>
</dbReference>
<dbReference type="PROSITE" id="PS50835">
    <property type="entry name" value="IG_LIKE"/>
    <property type="match status" value="2"/>
</dbReference>
<accession>A0A2G8KVN6</accession>
<feature type="chain" id="PRO_5013896694" description="Ig-like domain-containing protein" evidence="6">
    <location>
        <begin position="22"/>
        <end position="512"/>
    </location>
</feature>
<dbReference type="GO" id="GO:0005911">
    <property type="term" value="C:cell-cell junction"/>
    <property type="evidence" value="ECO:0007669"/>
    <property type="project" value="TreeGrafter"/>
</dbReference>
<dbReference type="GO" id="GO:0098609">
    <property type="term" value="P:cell-cell adhesion"/>
    <property type="evidence" value="ECO:0007669"/>
    <property type="project" value="TreeGrafter"/>
</dbReference>
<feature type="signal peptide" evidence="6">
    <location>
        <begin position="1"/>
        <end position="21"/>
    </location>
</feature>
<evidence type="ECO:0000256" key="5">
    <source>
        <dbReference type="ARBA" id="ARBA00023319"/>
    </source>
</evidence>
<dbReference type="InterPro" id="IPR051275">
    <property type="entry name" value="Cell_adhesion_signaling"/>
</dbReference>
<evidence type="ECO:0000313" key="8">
    <source>
        <dbReference type="EMBL" id="PIK52074.1"/>
    </source>
</evidence>
<proteinExistence type="predicted"/>
<keyword evidence="5" id="KW-0393">Immunoglobulin domain</keyword>
<dbReference type="InterPro" id="IPR013106">
    <property type="entry name" value="Ig_V-set"/>
</dbReference>
<dbReference type="SUPFAM" id="SSF48726">
    <property type="entry name" value="Immunoglobulin"/>
    <property type="match status" value="1"/>
</dbReference>
<organism evidence="8 9">
    <name type="scientific">Stichopus japonicus</name>
    <name type="common">Sea cucumber</name>
    <dbReference type="NCBI Taxonomy" id="307972"/>
    <lineage>
        <taxon>Eukaryota</taxon>
        <taxon>Metazoa</taxon>
        <taxon>Echinodermata</taxon>
        <taxon>Eleutherozoa</taxon>
        <taxon>Echinozoa</taxon>
        <taxon>Holothuroidea</taxon>
        <taxon>Aspidochirotacea</taxon>
        <taxon>Aspidochirotida</taxon>
        <taxon>Stichopodidae</taxon>
        <taxon>Apostichopus</taxon>
    </lineage>
</organism>
<dbReference type="GO" id="GO:0005886">
    <property type="term" value="C:plasma membrane"/>
    <property type="evidence" value="ECO:0007669"/>
    <property type="project" value="TreeGrafter"/>
</dbReference>
<dbReference type="InterPro" id="IPR007110">
    <property type="entry name" value="Ig-like_dom"/>
</dbReference>
<evidence type="ECO:0000313" key="9">
    <source>
        <dbReference type="Proteomes" id="UP000230750"/>
    </source>
</evidence>
<protein>
    <recommendedName>
        <fullName evidence="7">Ig-like domain-containing protein</fullName>
    </recommendedName>
</protein>
<evidence type="ECO:0000256" key="1">
    <source>
        <dbReference type="ARBA" id="ARBA00004479"/>
    </source>
</evidence>
<dbReference type="PANTHER" id="PTHR11640">
    <property type="entry name" value="NEPHRIN"/>
    <property type="match status" value="1"/>
</dbReference>
<comment type="caution">
    <text evidence="8">The sequence shown here is derived from an EMBL/GenBank/DDBJ whole genome shotgun (WGS) entry which is preliminary data.</text>
</comment>
<evidence type="ECO:0000256" key="3">
    <source>
        <dbReference type="ARBA" id="ARBA00023157"/>
    </source>
</evidence>
<comment type="subcellular location">
    <subcellularLocation>
        <location evidence="1">Membrane</location>
        <topology evidence="1">Single-pass type I membrane protein</topology>
    </subcellularLocation>
</comment>
<dbReference type="PANTHER" id="PTHR11640:SF31">
    <property type="entry name" value="IRREGULAR CHIASM C-ROUGHEST PROTEIN-RELATED"/>
    <property type="match status" value="1"/>
</dbReference>
<keyword evidence="4" id="KW-0325">Glycoprotein</keyword>
<feature type="domain" description="Ig-like" evidence="7">
    <location>
        <begin position="160"/>
        <end position="267"/>
    </location>
</feature>
<name>A0A2G8KVN6_STIJA</name>
<dbReference type="Proteomes" id="UP000230750">
    <property type="component" value="Unassembled WGS sequence"/>
</dbReference>
<evidence type="ECO:0000256" key="4">
    <source>
        <dbReference type="ARBA" id="ARBA00023180"/>
    </source>
</evidence>
<dbReference type="InterPro" id="IPR003599">
    <property type="entry name" value="Ig_sub"/>
</dbReference>
<sequence>MMSLEFAVYVIFLSLIGVTSQASDSFRARPQDITATVGSTVRFRCKVTELSINQAVAWMKSDRAGLATEWLTSGNDIIAPEPLANRIKIIGTSRSNLRYDLRIEDTKYSDDGLYICNILTFGEVGITTQRRSNGNILRIISNTDEPEPVSRTTAPTPWLPAVSTMYCSGIDEHRKVLVGEIITLRCIKWIHRYENKDDILNLRWKQNNRTIALERFEPNLPQTGKVVSLAGENLTVDFTFRVESFDANATFTCETDESGVYEENEVCVVGPLKVTSTSEFIMSGRSVVYVEEGDGVRLFCPRPSTGITDIRKRHLVWTQGPLLDRERYTVASDTMHIYRLNRADNELRVSCLIHSSRRTLLLGETIIRVTINGETVSIENIQEELLGTTETPSTEYAKHDIFSSPSNDQLYGSGGGYGEIQNGVSESTSKFDTTRTLTGLYTTRPFTTYKPTPPVLTTKTENNDLPGNVQVNHDKDTNLIDTFQNFNFPSDEPDWLKDDMNIHTTSSSILIQ</sequence>
<evidence type="ECO:0000259" key="7">
    <source>
        <dbReference type="PROSITE" id="PS50835"/>
    </source>
</evidence>
<keyword evidence="3" id="KW-1015">Disulfide bond</keyword>
<evidence type="ECO:0000256" key="2">
    <source>
        <dbReference type="ARBA" id="ARBA00023136"/>
    </source>
</evidence>
<dbReference type="AlphaFoldDB" id="A0A2G8KVN6"/>
<gene>
    <name evidence="8" type="ORF">BSL78_11026</name>
</gene>
<keyword evidence="2" id="KW-0472">Membrane</keyword>
<dbReference type="GO" id="GO:0050839">
    <property type="term" value="F:cell adhesion molecule binding"/>
    <property type="evidence" value="ECO:0007669"/>
    <property type="project" value="TreeGrafter"/>
</dbReference>
<dbReference type="Gene3D" id="2.60.40.10">
    <property type="entry name" value="Immunoglobulins"/>
    <property type="match status" value="1"/>
</dbReference>
<keyword evidence="9" id="KW-1185">Reference proteome</keyword>
<evidence type="ECO:0000256" key="6">
    <source>
        <dbReference type="SAM" id="SignalP"/>
    </source>
</evidence>
<keyword evidence="6" id="KW-0732">Signal</keyword>
<reference evidence="8 9" key="1">
    <citation type="journal article" date="2017" name="PLoS Biol.">
        <title>The sea cucumber genome provides insights into morphological evolution and visceral regeneration.</title>
        <authorList>
            <person name="Zhang X."/>
            <person name="Sun L."/>
            <person name="Yuan J."/>
            <person name="Sun Y."/>
            <person name="Gao Y."/>
            <person name="Zhang L."/>
            <person name="Li S."/>
            <person name="Dai H."/>
            <person name="Hamel J.F."/>
            <person name="Liu C."/>
            <person name="Yu Y."/>
            <person name="Liu S."/>
            <person name="Lin W."/>
            <person name="Guo K."/>
            <person name="Jin S."/>
            <person name="Xu P."/>
            <person name="Storey K.B."/>
            <person name="Huan P."/>
            <person name="Zhang T."/>
            <person name="Zhou Y."/>
            <person name="Zhang J."/>
            <person name="Lin C."/>
            <person name="Li X."/>
            <person name="Xing L."/>
            <person name="Huo D."/>
            <person name="Sun M."/>
            <person name="Wang L."/>
            <person name="Mercier A."/>
            <person name="Li F."/>
            <person name="Yang H."/>
            <person name="Xiang J."/>
        </authorList>
    </citation>
    <scope>NUCLEOTIDE SEQUENCE [LARGE SCALE GENOMIC DNA]</scope>
    <source>
        <strain evidence="8">Shaxun</strain>
        <tissue evidence="8">Muscle</tissue>
    </source>
</reference>
<feature type="domain" description="Ig-like" evidence="7">
    <location>
        <begin position="24"/>
        <end position="133"/>
    </location>
</feature>